<dbReference type="EMBL" id="GEVK01018324">
    <property type="protein sequence ID" value="JAU34508.1"/>
    <property type="molecule type" value="Transcribed_RNA"/>
</dbReference>
<feature type="domain" description="DUF1421" evidence="3">
    <location>
        <begin position="389"/>
        <end position="433"/>
    </location>
</feature>
<dbReference type="PANTHER" id="PTHR31805">
    <property type="entry name" value="RECEPTOR-LIKE KINASE, PUTATIVE (DUF1421)-RELATED"/>
    <property type="match status" value="1"/>
</dbReference>
<feature type="compositionally biased region" description="Pro residues" evidence="2">
    <location>
        <begin position="270"/>
        <end position="280"/>
    </location>
</feature>
<feature type="compositionally biased region" description="Low complexity" evidence="2">
    <location>
        <begin position="373"/>
        <end position="382"/>
    </location>
</feature>
<evidence type="ECO:0000259" key="3">
    <source>
        <dbReference type="Pfam" id="PF07223"/>
    </source>
</evidence>
<protein>
    <recommendedName>
        <fullName evidence="3">DUF1421 domain-containing protein</fullName>
    </recommendedName>
</protein>
<accession>A0A1J3EZ92</accession>
<feature type="region of interest" description="Disordered" evidence="2">
    <location>
        <begin position="213"/>
        <end position="362"/>
    </location>
</feature>
<proteinExistence type="predicted"/>
<organism evidence="4">
    <name type="scientific">Noccaea caerulescens</name>
    <name type="common">Alpine penny-cress</name>
    <name type="synonym">Thlaspi caerulescens</name>
    <dbReference type="NCBI Taxonomy" id="107243"/>
    <lineage>
        <taxon>Eukaryota</taxon>
        <taxon>Viridiplantae</taxon>
        <taxon>Streptophyta</taxon>
        <taxon>Embryophyta</taxon>
        <taxon>Tracheophyta</taxon>
        <taxon>Spermatophyta</taxon>
        <taxon>Magnoliopsida</taxon>
        <taxon>eudicotyledons</taxon>
        <taxon>Gunneridae</taxon>
        <taxon>Pentapetalae</taxon>
        <taxon>rosids</taxon>
        <taxon>malvids</taxon>
        <taxon>Brassicales</taxon>
        <taxon>Brassicaceae</taxon>
        <taxon>Coluteocarpeae</taxon>
        <taxon>Noccaea</taxon>
    </lineage>
</organism>
<evidence type="ECO:0000256" key="1">
    <source>
        <dbReference type="SAM" id="Coils"/>
    </source>
</evidence>
<keyword evidence="1" id="KW-0175">Coiled coil</keyword>
<gene>
    <name evidence="4" type="ORF">LC_TR6918_c0_g1_i1_g.23464</name>
    <name evidence="5" type="ORF">LE_TR7096_c0_g1_i1_g.25265</name>
</gene>
<feature type="compositionally biased region" description="Low complexity" evidence="2">
    <location>
        <begin position="225"/>
        <end position="252"/>
    </location>
</feature>
<dbReference type="Pfam" id="PF07223">
    <property type="entry name" value="DUF1421"/>
    <property type="match status" value="1"/>
</dbReference>
<feature type="coiled-coil region" evidence="1">
    <location>
        <begin position="139"/>
        <end position="198"/>
    </location>
</feature>
<evidence type="ECO:0000313" key="5">
    <source>
        <dbReference type="EMBL" id="JAU59801.1"/>
    </source>
</evidence>
<name>A0A1J3EZ92_NOCCA</name>
<feature type="compositionally biased region" description="Polar residues" evidence="2">
    <location>
        <begin position="351"/>
        <end position="362"/>
    </location>
</feature>
<dbReference type="EMBL" id="GEVL01017540">
    <property type="protein sequence ID" value="JAU59801.1"/>
    <property type="molecule type" value="Transcribed_RNA"/>
</dbReference>
<dbReference type="PANTHER" id="PTHR31805:SF14">
    <property type="entry name" value="RECEPTOR-LIKE KINASE, PUTATIVE (DUF1421)-RELATED"/>
    <property type="match status" value="1"/>
</dbReference>
<feature type="region of interest" description="Disordered" evidence="2">
    <location>
        <begin position="369"/>
        <end position="388"/>
    </location>
</feature>
<evidence type="ECO:0000313" key="4">
    <source>
        <dbReference type="EMBL" id="JAU34508.1"/>
    </source>
</evidence>
<evidence type="ECO:0000256" key="2">
    <source>
        <dbReference type="SAM" id="MobiDB-lite"/>
    </source>
</evidence>
<reference evidence="4" key="1">
    <citation type="submission" date="2016-07" db="EMBL/GenBank/DDBJ databases">
        <title>De novo transcriptome assembly of four accessions of the metal hyperaccumulator plant Noccaea caerulescens.</title>
        <authorList>
            <person name="Blande D."/>
            <person name="Halimaa P."/>
            <person name="Tervahauta A.I."/>
            <person name="Aarts M.G."/>
            <person name="Karenlampi S.O."/>
        </authorList>
    </citation>
    <scope>NUCLEOTIDE SEQUENCE</scope>
</reference>
<dbReference type="InterPro" id="IPR010820">
    <property type="entry name" value="DUF1421"/>
</dbReference>
<sequence>MDLSSSSPPCTDFIDLMNNTCDSLDDHHLKQRIGDNGLESNKDEIVPSYDFQPIRPNTAVGLSHDLAGSTTCTAARILSATDFKPISTWPNRGLGSLDSIETAKVVPDKDPKVYSISTTIMCEIDRTMKKHADTLLRVMEGVSARLTQLETRTHNLENLVDHLKVSVDKSHGSTHGKMRQLENILVEDKQEIVEAQLELSKLHVSKLDPKTHSAQLPAPLPMPQFPLTSFPQPPSLSQQLLSRLPSQFSSQQEPFCPPLSHPQPNQLPYQAPPLTQPPPSSGYNPDEHPPYAMQSQSYSPNPPPQQATAGSAPSQRLYNAPQLQPSMYDAPGGTSNPRFPSDPYTAKPPLMSSSGSSYPQLSNLHSLPMAAASSGTGSSSPRSESRVPIDHVIDRVTIMGFPRDQVKATVRKLTENGQAVDLNVVLDKLMNQGALFGGR</sequence>
<dbReference type="AlphaFoldDB" id="A0A1J3EZ92"/>
<feature type="compositionally biased region" description="Polar residues" evidence="2">
    <location>
        <begin position="307"/>
        <end position="325"/>
    </location>
</feature>